<evidence type="ECO:0000313" key="2">
    <source>
        <dbReference type="Proteomes" id="UP001300871"/>
    </source>
</evidence>
<protein>
    <recommendedName>
        <fullName evidence="3">Transposase</fullName>
    </recommendedName>
</protein>
<gene>
    <name evidence="1" type="ORF">PM006_21725</name>
</gene>
<comment type="caution">
    <text evidence="1">The sequence shown here is derived from an EMBL/GenBank/DDBJ whole genome shotgun (WGS) entry which is preliminary data.</text>
</comment>
<name>A0AAW6B1I7_CLOSY</name>
<dbReference type="RefSeq" id="WP_264476309.1">
    <property type="nucleotide sequence ID" value="NZ_JAAISL010000154.1"/>
</dbReference>
<dbReference type="GeneID" id="79396021"/>
<sequence length="40" mass="4758">MVQNYLMGQECGIQEIRLAQMEKQEYVYILMGKAIYMVIQ</sequence>
<organism evidence="1 2">
    <name type="scientific">Clostridium symbiosum</name>
    <name type="common">Bacteroides symbiosus</name>
    <dbReference type="NCBI Taxonomy" id="1512"/>
    <lineage>
        <taxon>Bacteria</taxon>
        <taxon>Bacillati</taxon>
        <taxon>Bacillota</taxon>
        <taxon>Clostridia</taxon>
        <taxon>Lachnospirales</taxon>
        <taxon>Lachnospiraceae</taxon>
        <taxon>Otoolea</taxon>
    </lineage>
</organism>
<reference evidence="1" key="1">
    <citation type="submission" date="2023-01" db="EMBL/GenBank/DDBJ databases">
        <title>Human gut microbiome strain richness.</title>
        <authorList>
            <person name="Chen-Liaw A."/>
        </authorList>
    </citation>
    <scope>NUCLEOTIDE SEQUENCE</scope>
    <source>
        <strain evidence="1">B1_m1001713B170214d0_201011</strain>
    </source>
</reference>
<dbReference type="Proteomes" id="UP001300871">
    <property type="component" value="Unassembled WGS sequence"/>
</dbReference>
<evidence type="ECO:0000313" key="1">
    <source>
        <dbReference type="EMBL" id="MDB2002829.1"/>
    </source>
</evidence>
<dbReference type="EMBL" id="JAQLGM010000096">
    <property type="protein sequence ID" value="MDB2002829.1"/>
    <property type="molecule type" value="Genomic_DNA"/>
</dbReference>
<evidence type="ECO:0008006" key="3">
    <source>
        <dbReference type="Google" id="ProtNLM"/>
    </source>
</evidence>
<proteinExistence type="predicted"/>
<dbReference type="AlphaFoldDB" id="A0AAW6B1I7"/>
<accession>A0AAW6B1I7</accession>